<evidence type="ECO:0000313" key="2">
    <source>
        <dbReference type="EMBL" id="MBW8190433.1"/>
    </source>
</evidence>
<accession>A0ABS7EET1</accession>
<organism evidence="2 3">
    <name type="scientific">Neiella holothuriorum</name>
    <dbReference type="NCBI Taxonomy" id="2870530"/>
    <lineage>
        <taxon>Bacteria</taxon>
        <taxon>Pseudomonadati</taxon>
        <taxon>Pseudomonadota</taxon>
        <taxon>Gammaproteobacteria</taxon>
        <taxon>Alteromonadales</taxon>
        <taxon>Echinimonadaceae</taxon>
        <taxon>Neiella</taxon>
    </lineage>
</organism>
<dbReference type="RefSeq" id="WP_220103121.1">
    <property type="nucleotide sequence ID" value="NZ_JAHZSS010000004.1"/>
</dbReference>
<reference evidence="2" key="1">
    <citation type="submission" date="2021-07" db="EMBL/GenBank/DDBJ databases">
        <title>Neiella marina sp. nov., isolated from the intestinal content of sea cucumber Apostichopus japonicus.</title>
        <authorList>
            <person name="Bai X."/>
        </authorList>
    </citation>
    <scope>NUCLEOTIDE SEQUENCE</scope>
    <source>
        <strain evidence="2">126</strain>
    </source>
</reference>
<dbReference type="EMBL" id="JAHZSS010000004">
    <property type="protein sequence ID" value="MBW8190433.1"/>
    <property type="molecule type" value="Genomic_DNA"/>
</dbReference>
<gene>
    <name evidence="2" type="ORF">K0504_05235</name>
</gene>
<dbReference type="Proteomes" id="UP001166251">
    <property type="component" value="Unassembled WGS sequence"/>
</dbReference>
<dbReference type="Pfam" id="PF14316">
    <property type="entry name" value="DUF4381"/>
    <property type="match status" value="1"/>
</dbReference>
<protein>
    <submittedName>
        <fullName evidence="2">DUF4381 domain-containing protein</fullName>
    </submittedName>
</protein>
<comment type="caution">
    <text evidence="2">The sequence shown here is derived from an EMBL/GenBank/DDBJ whole genome shotgun (WGS) entry which is preliminary data.</text>
</comment>
<keyword evidence="1" id="KW-1133">Transmembrane helix</keyword>
<evidence type="ECO:0000313" key="3">
    <source>
        <dbReference type="Proteomes" id="UP001166251"/>
    </source>
</evidence>
<evidence type="ECO:0000256" key="1">
    <source>
        <dbReference type="SAM" id="Phobius"/>
    </source>
</evidence>
<keyword evidence="1" id="KW-0472">Membrane</keyword>
<sequence>MTWLLTTAATAAQPAAETQLPIKDIMIAQAVSWWPLAPGWWVLIALVMLAIVAMAWQLIRRHQKQAISRLAVARVTSWQPAEVTAEQCNALLKAVALHYARPEQTEALGALSGTAWLNWLQASTPNKHKSAVEAMCQALETNLYQPAKLTSEHQQLLLNGAQQWLQHSWQQIPRTPFEAYQPVAKQPATAEVSS</sequence>
<dbReference type="InterPro" id="IPR025489">
    <property type="entry name" value="DUF4381"/>
</dbReference>
<name>A0ABS7EET1_9GAMM</name>
<keyword evidence="3" id="KW-1185">Reference proteome</keyword>
<feature type="transmembrane region" description="Helical" evidence="1">
    <location>
        <begin position="40"/>
        <end position="59"/>
    </location>
</feature>
<proteinExistence type="predicted"/>
<keyword evidence="1" id="KW-0812">Transmembrane</keyword>